<accession>A0A5B2VZ85</accession>
<reference evidence="4 5" key="1">
    <citation type="submission" date="2019-09" db="EMBL/GenBank/DDBJ databases">
        <title>Chitinophaga ginsengihumi sp. nov., isolated from soil of ginseng rhizosphere.</title>
        <authorList>
            <person name="Lee J."/>
        </authorList>
    </citation>
    <scope>NUCLEOTIDE SEQUENCE [LARGE SCALE GENOMIC DNA]</scope>
    <source>
        <strain evidence="4 5">BN140078</strain>
    </source>
</reference>
<dbReference type="InterPro" id="IPR031165">
    <property type="entry name" value="GNAT_YJDJ"/>
</dbReference>
<comment type="caution">
    <text evidence="4">The sequence shown here is derived from an EMBL/GenBank/DDBJ whole genome shotgun (WGS) entry which is preliminary data.</text>
</comment>
<evidence type="ECO:0000259" key="3">
    <source>
        <dbReference type="PROSITE" id="PS51729"/>
    </source>
</evidence>
<name>A0A5B2VZ85_9BACT</name>
<dbReference type="Proteomes" id="UP000324611">
    <property type="component" value="Unassembled WGS sequence"/>
</dbReference>
<dbReference type="InterPro" id="IPR016181">
    <property type="entry name" value="Acyl_CoA_acyltransferase"/>
</dbReference>
<evidence type="ECO:0000313" key="5">
    <source>
        <dbReference type="Proteomes" id="UP000324611"/>
    </source>
</evidence>
<feature type="domain" description="N-acetyltransferase" evidence="2">
    <location>
        <begin position="1"/>
        <end position="100"/>
    </location>
</feature>
<dbReference type="GO" id="GO:0016747">
    <property type="term" value="F:acyltransferase activity, transferring groups other than amino-acyl groups"/>
    <property type="evidence" value="ECO:0007669"/>
    <property type="project" value="InterPro"/>
</dbReference>
<gene>
    <name evidence="4" type="ORF">F0L74_14260</name>
</gene>
<evidence type="ECO:0000256" key="1">
    <source>
        <dbReference type="SAM" id="MobiDB-lite"/>
    </source>
</evidence>
<dbReference type="PROSITE" id="PS51186">
    <property type="entry name" value="GNAT"/>
    <property type="match status" value="1"/>
</dbReference>
<feature type="domain" description="N-acetyltransferase" evidence="3">
    <location>
        <begin position="8"/>
        <end position="95"/>
    </location>
</feature>
<dbReference type="CDD" id="cd04301">
    <property type="entry name" value="NAT_SF"/>
    <property type="match status" value="1"/>
</dbReference>
<dbReference type="Pfam" id="PF14542">
    <property type="entry name" value="Acetyltransf_CG"/>
    <property type="match status" value="1"/>
</dbReference>
<dbReference type="AlphaFoldDB" id="A0A5B2VZ85"/>
<proteinExistence type="predicted"/>
<sequence>MVEIKTVLNEKGRGSFLLMEDGKQMGEMMIGITGTHIIAFHTEVVPEAEGKGFARQLLNTMVGYAREHHLQVKPLCPYVYAQFKRHPEEYADLWTPSPTDGQGTDGHIDEQL</sequence>
<dbReference type="PROSITE" id="PS51729">
    <property type="entry name" value="GNAT_YJDJ"/>
    <property type="match status" value="1"/>
</dbReference>
<dbReference type="RefSeq" id="WP_149838517.1">
    <property type="nucleotide sequence ID" value="NZ_VUOC01000002.1"/>
</dbReference>
<protein>
    <submittedName>
        <fullName evidence="4">N-acetyltransferase</fullName>
    </submittedName>
</protein>
<dbReference type="InterPro" id="IPR000182">
    <property type="entry name" value="GNAT_dom"/>
</dbReference>
<organism evidence="4 5">
    <name type="scientific">Chitinophaga agrisoli</name>
    <dbReference type="NCBI Taxonomy" id="2607653"/>
    <lineage>
        <taxon>Bacteria</taxon>
        <taxon>Pseudomonadati</taxon>
        <taxon>Bacteroidota</taxon>
        <taxon>Chitinophagia</taxon>
        <taxon>Chitinophagales</taxon>
        <taxon>Chitinophagaceae</taxon>
        <taxon>Chitinophaga</taxon>
    </lineage>
</organism>
<keyword evidence="4" id="KW-0808">Transferase</keyword>
<keyword evidence="5" id="KW-1185">Reference proteome</keyword>
<feature type="region of interest" description="Disordered" evidence="1">
    <location>
        <begin position="91"/>
        <end position="112"/>
    </location>
</feature>
<dbReference type="SUPFAM" id="SSF55729">
    <property type="entry name" value="Acyl-CoA N-acyltransferases (Nat)"/>
    <property type="match status" value="1"/>
</dbReference>
<dbReference type="EMBL" id="VUOC01000002">
    <property type="protein sequence ID" value="KAA2243642.1"/>
    <property type="molecule type" value="Genomic_DNA"/>
</dbReference>
<dbReference type="Gene3D" id="3.40.630.30">
    <property type="match status" value="1"/>
</dbReference>
<reference evidence="4 5" key="2">
    <citation type="submission" date="2019-09" db="EMBL/GenBank/DDBJ databases">
        <authorList>
            <person name="Jin C."/>
        </authorList>
    </citation>
    <scope>NUCLEOTIDE SEQUENCE [LARGE SCALE GENOMIC DNA]</scope>
    <source>
        <strain evidence="4 5">BN140078</strain>
    </source>
</reference>
<evidence type="ECO:0000313" key="4">
    <source>
        <dbReference type="EMBL" id="KAA2243642.1"/>
    </source>
</evidence>
<evidence type="ECO:0000259" key="2">
    <source>
        <dbReference type="PROSITE" id="PS51186"/>
    </source>
</evidence>